<feature type="compositionally biased region" description="Basic and acidic residues" evidence="2">
    <location>
        <begin position="72"/>
        <end position="81"/>
    </location>
</feature>
<feature type="region of interest" description="Disordered" evidence="2">
    <location>
        <begin position="274"/>
        <end position="321"/>
    </location>
</feature>
<feature type="region of interest" description="Disordered" evidence="2">
    <location>
        <begin position="755"/>
        <end position="817"/>
    </location>
</feature>
<accession>A0AAJ5YU86</accession>
<feature type="compositionally biased region" description="Polar residues" evidence="2">
    <location>
        <begin position="95"/>
        <end position="106"/>
    </location>
</feature>
<feature type="region of interest" description="Disordered" evidence="2">
    <location>
        <begin position="1263"/>
        <end position="1308"/>
    </location>
</feature>
<feature type="region of interest" description="Disordered" evidence="2">
    <location>
        <begin position="63"/>
        <end position="189"/>
    </location>
</feature>
<feature type="compositionally biased region" description="Acidic residues" evidence="2">
    <location>
        <begin position="1079"/>
        <end position="1092"/>
    </location>
</feature>
<feature type="region of interest" description="Disordered" evidence="2">
    <location>
        <begin position="387"/>
        <end position="407"/>
    </location>
</feature>
<feature type="compositionally biased region" description="Polar residues" evidence="2">
    <location>
        <begin position="808"/>
        <end position="817"/>
    </location>
</feature>
<dbReference type="Proteomes" id="UP001219567">
    <property type="component" value="Chromosome 1"/>
</dbReference>
<feature type="region of interest" description="Disordered" evidence="2">
    <location>
        <begin position="433"/>
        <end position="499"/>
    </location>
</feature>
<feature type="region of interest" description="Disordered" evidence="2">
    <location>
        <begin position="1075"/>
        <end position="1100"/>
    </location>
</feature>
<reference evidence="3 4" key="1">
    <citation type="submission" date="2023-03" db="EMBL/GenBank/DDBJ databases">
        <title>Mating type loci evolution in Malassezia.</title>
        <authorList>
            <person name="Coelho M.A."/>
        </authorList>
    </citation>
    <scope>NUCLEOTIDE SEQUENCE [LARGE SCALE GENOMIC DNA]</scope>
    <source>
        <strain evidence="3 4">CBS 9725</strain>
    </source>
</reference>
<feature type="compositionally biased region" description="Basic and acidic residues" evidence="2">
    <location>
        <begin position="858"/>
        <end position="869"/>
    </location>
</feature>
<feature type="compositionally biased region" description="Polar residues" evidence="2">
    <location>
        <begin position="363"/>
        <end position="374"/>
    </location>
</feature>
<feature type="compositionally biased region" description="Polar residues" evidence="2">
    <location>
        <begin position="847"/>
        <end position="857"/>
    </location>
</feature>
<protein>
    <submittedName>
        <fullName evidence="3">Uncharacterized protein</fullName>
    </submittedName>
</protein>
<gene>
    <name evidence="3" type="ORF">MYAM1_000406</name>
</gene>
<feature type="region of interest" description="Disordered" evidence="2">
    <location>
        <begin position="355"/>
        <end position="374"/>
    </location>
</feature>
<feature type="compositionally biased region" description="Polar residues" evidence="2">
    <location>
        <begin position="468"/>
        <end position="499"/>
    </location>
</feature>
<feature type="region of interest" description="Disordered" evidence="2">
    <location>
        <begin position="847"/>
        <end position="886"/>
    </location>
</feature>
<dbReference type="EMBL" id="CP119943">
    <property type="protein sequence ID" value="WFC97687.1"/>
    <property type="molecule type" value="Genomic_DNA"/>
</dbReference>
<evidence type="ECO:0000256" key="2">
    <source>
        <dbReference type="SAM" id="MobiDB-lite"/>
    </source>
</evidence>
<keyword evidence="4" id="KW-1185">Reference proteome</keyword>
<organism evidence="3 4">
    <name type="scientific">Malassezia yamatoensis</name>
    <dbReference type="NCBI Taxonomy" id="253288"/>
    <lineage>
        <taxon>Eukaryota</taxon>
        <taxon>Fungi</taxon>
        <taxon>Dikarya</taxon>
        <taxon>Basidiomycota</taxon>
        <taxon>Ustilaginomycotina</taxon>
        <taxon>Malasseziomycetes</taxon>
        <taxon>Malasseziales</taxon>
        <taxon>Malasseziaceae</taxon>
        <taxon>Malassezia</taxon>
    </lineage>
</organism>
<name>A0AAJ5YU86_9BASI</name>
<sequence length="1394" mass="153796">MSETDEQRCRLERLRAAKRALRKYQQRREREQGKRASRTLRASIVLQGADAPTLLTQSFRATNHSVTPARESAQRALEEGRRRHSRTISTTSQTNLPASQRDSSSISEKRTSVSGTAGHRRSLHARNPSVSLPSHLPPPIGPRPRSIIFSHQPRNSTSDPFGSIKRDSASHTSQTVNSKRHSRHSRQMSIATRRESFEVMSGRRFGADAPNNLRLAPRASRASVRFSALEAASVLFHASTAQKPLPPVPQEWRAGLWDGDDNDEGQDRTTALEKLEGRTEHSPSSERKSVVAPRSQALSWLQPDREEPPHSSPPVLGSPWNAHATISEPLLEESLETLNEEDEEDSCHRSRAQWAAHEDKSSNVEQVTNQSSSEGIRALRTLRLSSMQSSGTPLLGTTRRASTVQAKNARRTSNIYYKPASIACSSQAERKESFARRHHARSSRSEQSSNTSWPVTEVVGGALFSPDLTASESPGATSIESNDPTPQRTSKPVQTSDPDLQRLQTELHGIRERHLHEIDQLQREVEEVRHMMGAQLANVIGARDKAQQHVEALQKDNAHWKQRLEETESERDMYSEDIEGWRARCSELEQTIRSQQLRSKQEQAWRQAATERMHILSNRLKARDESMDSTTAGALWNADGSFSSMPSIGADGNMNESLYELPSLPEMPSENELEKWSLHVARQLSKHAPDSIADQEPAPETVQLLADMRQQIMALYSELKLEKSNHEVTRAHLHEAQSAVPQSSKSTLSASPVLTFTPADSSQQPSIAPREPPSTLQQSTRKSSASKRRRHAFLLSDIGAGDSDETSHSATDTNESSADVLFDHSKPTNALVGLGLGSPPLQTVPSPFCAQESSQTEETPRPDVVKPTKVEPAWPETSQDTSWLEDDPTWLSHTEEQPIATNHKEQENSIDERDRLSFIETKFDEVAGKDSQQASKRYAVDDFSPFALDSLREGSTELNKPATAIKSQSDLIQIPNDSAHAVSHSPPDASYTADSLFVCNDEPGVRDSGYALFGPVSSTPNDSDELLNASYVVEEMNDSLTKEKETTNEAQFANSYDGTAIEIPSNVTQHVIDTSPDLEAGDSSEWVDEEDQPATPEFPRPEFIPEWSFDQAMFEAAQDIRVYELSGRKPCSKQSRRGAARVRPPPVEDFFGILNADGLKPALPAPSYALEMPPLDWNLAKTSVSNRKAAIRVPVGRSNTEKSLSLLGKSTFVDENSSMVSMKMSGQASNTATIAGLYTAQTPIDSFGAQQVPGTGDNVASCDPYAPLSAPQANDADSSLTTSKTDSSLVPSAEQPQNTDPYLFSPEQESSSAYIQDWPVTSEFDIIDRLAPSIPAPSTPVPRSPDIRLASPQGFQPRLIRPNVQTRIPVPTPTWKLDFSMTTSAPYAHTPFTI</sequence>
<feature type="coiled-coil region" evidence="1">
    <location>
        <begin position="511"/>
        <end position="598"/>
    </location>
</feature>
<feature type="compositionally biased region" description="Polar residues" evidence="2">
    <location>
        <begin position="755"/>
        <end position="766"/>
    </location>
</feature>
<keyword evidence="1" id="KW-0175">Coiled coil</keyword>
<feature type="compositionally biased region" description="Basic and acidic residues" evidence="2">
    <location>
        <begin position="274"/>
        <end position="289"/>
    </location>
</feature>
<evidence type="ECO:0000313" key="3">
    <source>
        <dbReference type="EMBL" id="WFC97687.1"/>
    </source>
</evidence>
<evidence type="ECO:0000313" key="4">
    <source>
        <dbReference type="Proteomes" id="UP001219567"/>
    </source>
</evidence>
<feature type="compositionally biased region" description="Low complexity" evidence="2">
    <location>
        <begin position="1277"/>
        <end position="1289"/>
    </location>
</feature>
<proteinExistence type="predicted"/>
<evidence type="ECO:0000256" key="1">
    <source>
        <dbReference type="SAM" id="Coils"/>
    </source>
</evidence>